<evidence type="ECO:0000259" key="1">
    <source>
        <dbReference type="Pfam" id="PF13391"/>
    </source>
</evidence>
<sequence>MDEAISKTDPSQSEPLNRHRSSLEGIIDFSVNTPLKASQRAQAERWFYQIVEYFKEPEPHKHQQGTTYSRPLLIRYTYEYALSQESRDVFLRPFFRSMGLSLDADGDLVELEDRQVEDLRSAFFAFADHLLDNFFLPLKASTKKTPQPSPAYHSAVLRAQGSGMPLELVGTPDRVSALRGACLVRDHHRCVVSRLFDHSEALHRFKRDGEDARDDDGHLLREERRVDTLEVAHILPHSLTKAQPGAPLDPSREAALAVLNMFDVGVAYLIEGSEIDRPRNAMTLTHTLHDLLGEFRIFFEPASGDDQPPHTYRIGGFLPRFFPQDPPLPITRTLYLSENRTIETPSPRLLAVHRAIALILHLSAAGSYIDQILRDVEEYGIRADGSTELGRLVTLGLKQSSWGVVDGRPLCD</sequence>
<protein>
    <recommendedName>
        <fullName evidence="1">HNH nuclease domain-containing protein</fullName>
    </recommendedName>
</protein>
<dbReference type="InterPro" id="IPR003615">
    <property type="entry name" value="HNH_nuc"/>
</dbReference>
<accession>A0AA40F115</accession>
<organism evidence="2 3">
    <name type="scientific">Schizothecium vesticola</name>
    <dbReference type="NCBI Taxonomy" id="314040"/>
    <lineage>
        <taxon>Eukaryota</taxon>
        <taxon>Fungi</taxon>
        <taxon>Dikarya</taxon>
        <taxon>Ascomycota</taxon>
        <taxon>Pezizomycotina</taxon>
        <taxon>Sordariomycetes</taxon>
        <taxon>Sordariomycetidae</taxon>
        <taxon>Sordariales</taxon>
        <taxon>Schizotheciaceae</taxon>
        <taxon>Schizothecium</taxon>
    </lineage>
</organism>
<proteinExistence type="predicted"/>
<evidence type="ECO:0000313" key="2">
    <source>
        <dbReference type="EMBL" id="KAK0749172.1"/>
    </source>
</evidence>
<evidence type="ECO:0000313" key="3">
    <source>
        <dbReference type="Proteomes" id="UP001172155"/>
    </source>
</evidence>
<feature type="domain" description="HNH nuclease" evidence="1">
    <location>
        <begin position="227"/>
        <end position="300"/>
    </location>
</feature>
<dbReference type="EMBL" id="JAUKUD010000003">
    <property type="protein sequence ID" value="KAK0749172.1"/>
    <property type="molecule type" value="Genomic_DNA"/>
</dbReference>
<keyword evidence="3" id="KW-1185">Reference proteome</keyword>
<gene>
    <name evidence="2" type="ORF">B0T18DRAFT_321154</name>
</gene>
<name>A0AA40F115_9PEZI</name>
<reference evidence="2" key="1">
    <citation type="submission" date="2023-06" db="EMBL/GenBank/DDBJ databases">
        <title>Genome-scale phylogeny and comparative genomics of the fungal order Sordariales.</title>
        <authorList>
            <consortium name="Lawrence Berkeley National Laboratory"/>
            <person name="Hensen N."/>
            <person name="Bonometti L."/>
            <person name="Westerberg I."/>
            <person name="Brannstrom I.O."/>
            <person name="Guillou S."/>
            <person name="Cros-Aarteil S."/>
            <person name="Calhoun S."/>
            <person name="Haridas S."/>
            <person name="Kuo A."/>
            <person name="Mondo S."/>
            <person name="Pangilinan J."/>
            <person name="Riley R."/>
            <person name="LaButti K."/>
            <person name="Andreopoulos B."/>
            <person name="Lipzen A."/>
            <person name="Chen C."/>
            <person name="Yanf M."/>
            <person name="Daum C."/>
            <person name="Ng V."/>
            <person name="Clum A."/>
            <person name="Steindorff A."/>
            <person name="Ohm R."/>
            <person name="Martin F."/>
            <person name="Silar P."/>
            <person name="Natvig D."/>
            <person name="Lalanne C."/>
            <person name="Gautier V."/>
            <person name="Ament-velasquez S.L."/>
            <person name="Kruys A."/>
            <person name="Hutchinson M.I."/>
            <person name="Powell A.J."/>
            <person name="Barry K."/>
            <person name="Miller A.N."/>
            <person name="Grigoriev I.V."/>
            <person name="Debuchy R."/>
            <person name="Gladieux P."/>
            <person name="Thoren M.H."/>
            <person name="Johannesson H."/>
        </authorList>
    </citation>
    <scope>NUCLEOTIDE SEQUENCE</scope>
    <source>
        <strain evidence="2">SMH3187-1</strain>
    </source>
</reference>
<dbReference type="Proteomes" id="UP001172155">
    <property type="component" value="Unassembled WGS sequence"/>
</dbReference>
<dbReference type="Pfam" id="PF13391">
    <property type="entry name" value="HNH_2"/>
    <property type="match status" value="1"/>
</dbReference>
<comment type="caution">
    <text evidence="2">The sequence shown here is derived from an EMBL/GenBank/DDBJ whole genome shotgun (WGS) entry which is preliminary data.</text>
</comment>
<dbReference type="AlphaFoldDB" id="A0AA40F115"/>